<dbReference type="Pfam" id="PF13238">
    <property type="entry name" value="AAA_18"/>
    <property type="match status" value="1"/>
</dbReference>
<evidence type="ECO:0000313" key="1">
    <source>
        <dbReference type="EMBL" id="MBI1619554.1"/>
    </source>
</evidence>
<gene>
    <name evidence="1" type="ORF">IOD40_02585</name>
</gene>
<dbReference type="SUPFAM" id="SSF52540">
    <property type="entry name" value="P-loop containing nucleoside triphosphate hydrolases"/>
    <property type="match status" value="1"/>
</dbReference>
<sequence length="184" mass="21405">MRIDEAVGLLSRARRILVLGSPGSGKSTLSQRIAQRFGLKYISMDREFFWLPGWQLRPRDETLDLVTKAIAGDRWLIDGTGLRTLDLRLTRADLVIWLRLPRSLCLWRILQRWRRYTGRSRPEMADDCPERFDLDFLRYTWTFDRLVTPEIAASLEAYRGTLNVLEYDTATDVNALLAELSDKV</sequence>
<dbReference type="PANTHER" id="PTHR37816">
    <property type="entry name" value="YALI0E33011P"/>
    <property type="match status" value="1"/>
</dbReference>
<proteinExistence type="predicted"/>
<dbReference type="RefSeq" id="WP_198473953.1">
    <property type="nucleotide sequence ID" value="NZ_JADGMQ010000001.1"/>
</dbReference>
<accession>A0ABS0S9S2</accession>
<comment type="caution">
    <text evidence="1">The sequence shown here is derived from an EMBL/GenBank/DDBJ whole genome shotgun (WGS) entry which is preliminary data.</text>
</comment>
<keyword evidence="2" id="KW-1185">Reference proteome</keyword>
<dbReference type="InterPro" id="IPR027417">
    <property type="entry name" value="P-loop_NTPase"/>
</dbReference>
<dbReference type="InterPro" id="IPR052922">
    <property type="entry name" value="Cytidylate_Kinase-2"/>
</dbReference>
<dbReference type="Gene3D" id="3.40.50.300">
    <property type="entry name" value="P-loop containing nucleotide triphosphate hydrolases"/>
    <property type="match status" value="1"/>
</dbReference>
<dbReference type="EMBL" id="JADGMQ010000001">
    <property type="protein sequence ID" value="MBI1619554.1"/>
    <property type="molecule type" value="Genomic_DNA"/>
</dbReference>
<protein>
    <submittedName>
        <fullName evidence="1">AAA family ATPase</fullName>
    </submittedName>
</protein>
<organism evidence="1 2">
    <name type="scientific">Aquamicrobium zhengzhouense</name>
    <dbReference type="NCBI Taxonomy" id="2781738"/>
    <lineage>
        <taxon>Bacteria</taxon>
        <taxon>Pseudomonadati</taxon>
        <taxon>Pseudomonadota</taxon>
        <taxon>Alphaproteobacteria</taxon>
        <taxon>Hyphomicrobiales</taxon>
        <taxon>Phyllobacteriaceae</taxon>
        <taxon>Aquamicrobium</taxon>
    </lineage>
</organism>
<reference evidence="1 2" key="1">
    <citation type="submission" date="2020-10" db="EMBL/GenBank/DDBJ databases">
        <title>Aquamicrobium zhengzhouensis sp. nov., a exopolysaccharide producing bacterium isolated from farmland soil.</title>
        <authorList>
            <person name="Wang X."/>
        </authorList>
    </citation>
    <scope>NUCLEOTIDE SEQUENCE [LARGE SCALE GENOMIC DNA]</scope>
    <source>
        <strain evidence="2">cd-1</strain>
    </source>
</reference>
<dbReference type="PANTHER" id="PTHR37816:SF3">
    <property type="entry name" value="MODULATES DNA TOPOLOGY"/>
    <property type="match status" value="1"/>
</dbReference>
<name>A0ABS0S9S2_9HYPH</name>
<evidence type="ECO:0000313" key="2">
    <source>
        <dbReference type="Proteomes" id="UP000601789"/>
    </source>
</evidence>
<dbReference type="Proteomes" id="UP000601789">
    <property type="component" value="Unassembled WGS sequence"/>
</dbReference>